<reference evidence="2 3" key="1">
    <citation type="submission" date="2020-08" db="EMBL/GenBank/DDBJ databases">
        <title>Whole genome shotgun sequence of Actinocatenispora thailandica NBRC 105041.</title>
        <authorList>
            <person name="Komaki H."/>
            <person name="Tamura T."/>
        </authorList>
    </citation>
    <scope>NUCLEOTIDE SEQUENCE [LARGE SCALE GENOMIC DNA]</scope>
    <source>
        <strain evidence="2 3">NBRC 105041</strain>
    </source>
</reference>
<dbReference type="InterPro" id="IPR011990">
    <property type="entry name" value="TPR-like_helical_dom_sf"/>
</dbReference>
<dbReference type="SUPFAM" id="SSF47413">
    <property type="entry name" value="lambda repressor-like DNA-binding domains"/>
    <property type="match status" value="1"/>
</dbReference>
<dbReference type="PROSITE" id="PS50943">
    <property type="entry name" value="HTH_CROC1"/>
    <property type="match status" value="1"/>
</dbReference>
<dbReference type="GO" id="GO:0003677">
    <property type="term" value="F:DNA binding"/>
    <property type="evidence" value="ECO:0007669"/>
    <property type="project" value="InterPro"/>
</dbReference>
<gene>
    <name evidence="2" type="ORF">Athai_38610</name>
</gene>
<dbReference type="CDD" id="cd00093">
    <property type="entry name" value="HTH_XRE"/>
    <property type="match status" value="1"/>
</dbReference>
<evidence type="ECO:0000259" key="1">
    <source>
        <dbReference type="PROSITE" id="PS50943"/>
    </source>
</evidence>
<dbReference type="KEGG" id="atl:Athai_38610"/>
<dbReference type="Gene3D" id="1.10.260.40">
    <property type="entry name" value="lambda repressor-like DNA-binding domains"/>
    <property type="match status" value="1"/>
</dbReference>
<dbReference type="AlphaFoldDB" id="A0A7R7DR74"/>
<dbReference type="RefSeq" id="WP_203962749.1">
    <property type="nucleotide sequence ID" value="NZ_AP023355.1"/>
</dbReference>
<accession>A0A7R7DR74</accession>
<keyword evidence="3" id="KW-1185">Reference proteome</keyword>
<feature type="domain" description="HTH cro/C1-type" evidence="1">
    <location>
        <begin position="22"/>
        <end position="75"/>
    </location>
</feature>
<dbReference type="InterPro" id="IPR001387">
    <property type="entry name" value="Cro/C1-type_HTH"/>
</dbReference>
<name>A0A7R7DR74_9ACTN</name>
<protein>
    <recommendedName>
        <fullName evidence="1">HTH cro/C1-type domain-containing protein</fullName>
    </recommendedName>
</protein>
<evidence type="ECO:0000313" key="2">
    <source>
        <dbReference type="EMBL" id="BCJ36358.1"/>
    </source>
</evidence>
<sequence>MGQAPRHLVPSRSAADYFGAQLRHWRQLRGLSQQQLGRLTLHSGSLIGKVEKAERTPPPDLARRCDDVLQTGGALQRLDPRASVDAQHDRNAVSVVLSEVGLAWSSDLADTVEVAGQLWRADVERRKVVIGAAWSAAAFAAPARDWLAAWTEPNPTRADGRRVGAAEVDVVWSMCGTFANLDHQLGGGHARTTLAHYLNTAVLPMLKGSYSQRIGTQLLAATARLCDIGGFMAFDCRRPGLAQRYYIQALRLARDSGDRSIGAHILADMSMQAQYMGDGREALALARAGQRTARDCGSSLSMARCCALEARAHALLGDGGSCGQAMTRAERALTAATDEEPSWVTFFTSEQLAAEFMYAAGELGRHADVQRFAPAVLASSAGMQRRLALATATLASSYLPGGGAGNHTADIDQACEVLRAAVPVAATLASPRTVNILHAVRAQLRAHRSRPAVEQLDSEMESVLGAAS</sequence>
<dbReference type="InterPro" id="IPR010982">
    <property type="entry name" value="Lambda_DNA-bd_dom_sf"/>
</dbReference>
<dbReference type="Proteomes" id="UP000611640">
    <property type="component" value="Chromosome"/>
</dbReference>
<dbReference type="EMBL" id="AP023355">
    <property type="protein sequence ID" value="BCJ36358.1"/>
    <property type="molecule type" value="Genomic_DNA"/>
</dbReference>
<organism evidence="2 3">
    <name type="scientific">Actinocatenispora thailandica</name>
    <dbReference type="NCBI Taxonomy" id="227318"/>
    <lineage>
        <taxon>Bacteria</taxon>
        <taxon>Bacillati</taxon>
        <taxon>Actinomycetota</taxon>
        <taxon>Actinomycetes</taxon>
        <taxon>Micromonosporales</taxon>
        <taxon>Micromonosporaceae</taxon>
        <taxon>Actinocatenispora</taxon>
    </lineage>
</organism>
<dbReference type="SMART" id="SM00530">
    <property type="entry name" value="HTH_XRE"/>
    <property type="match status" value="1"/>
</dbReference>
<dbReference type="Pfam" id="PF13560">
    <property type="entry name" value="HTH_31"/>
    <property type="match status" value="1"/>
</dbReference>
<dbReference type="Gene3D" id="1.25.40.10">
    <property type="entry name" value="Tetratricopeptide repeat domain"/>
    <property type="match status" value="1"/>
</dbReference>
<proteinExistence type="predicted"/>
<evidence type="ECO:0000313" key="3">
    <source>
        <dbReference type="Proteomes" id="UP000611640"/>
    </source>
</evidence>
<dbReference type="SUPFAM" id="SSF48452">
    <property type="entry name" value="TPR-like"/>
    <property type="match status" value="1"/>
</dbReference>